<organism evidence="2 3">
    <name type="scientific">Aquarana catesbeiana</name>
    <name type="common">American bullfrog</name>
    <name type="synonym">Rana catesbeiana</name>
    <dbReference type="NCBI Taxonomy" id="8400"/>
    <lineage>
        <taxon>Eukaryota</taxon>
        <taxon>Metazoa</taxon>
        <taxon>Chordata</taxon>
        <taxon>Craniata</taxon>
        <taxon>Vertebrata</taxon>
        <taxon>Euteleostomi</taxon>
        <taxon>Amphibia</taxon>
        <taxon>Batrachia</taxon>
        <taxon>Anura</taxon>
        <taxon>Neobatrachia</taxon>
        <taxon>Ranoidea</taxon>
        <taxon>Ranidae</taxon>
        <taxon>Aquarana</taxon>
    </lineage>
</organism>
<dbReference type="EMBL" id="KZ041959">
    <property type="protein sequence ID" value="PIO12372.1"/>
    <property type="molecule type" value="Genomic_DNA"/>
</dbReference>
<dbReference type="InterPro" id="IPR016024">
    <property type="entry name" value="ARM-type_fold"/>
</dbReference>
<dbReference type="Gene3D" id="1.25.40.180">
    <property type="match status" value="1"/>
</dbReference>
<dbReference type="PANTHER" id="PTHR12412:SF2">
    <property type="entry name" value="NUCLEAR CAP-BINDING PROTEIN SUBUNIT 1"/>
    <property type="match status" value="1"/>
</dbReference>
<gene>
    <name evidence="2" type="ORF">AB205_0028250</name>
</gene>
<dbReference type="GO" id="GO:0005634">
    <property type="term" value="C:nucleus"/>
    <property type="evidence" value="ECO:0007669"/>
    <property type="project" value="TreeGrafter"/>
</dbReference>
<dbReference type="GO" id="GO:0050684">
    <property type="term" value="P:regulation of mRNA processing"/>
    <property type="evidence" value="ECO:0007669"/>
    <property type="project" value="TreeGrafter"/>
</dbReference>
<dbReference type="Proteomes" id="UP000228934">
    <property type="component" value="Unassembled WGS sequence"/>
</dbReference>
<evidence type="ECO:0000259" key="1">
    <source>
        <dbReference type="Pfam" id="PF02854"/>
    </source>
</evidence>
<dbReference type="GO" id="GO:0003729">
    <property type="term" value="F:mRNA binding"/>
    <property type="evidence" value="ECO:0007669"/>
    <property type="project" value="TreeGrafter"/>
</dbReference>
<dbReference type="GO" id="GO:0000339">
    <property type="term" value="F:RNA cap binding"/>
    <property type="evidence" value="ECO:0007669"/>
    <property type="project" value="InterPro"/>
</dbReference>
<name>A0A2G9Q9T6_AQUCT</name>
<dbReference type="GO" id="GO:0006406">
    <property type="term" value="P:mRNA export from nucleus"/>
    <property type="evidence" value="ECO:0007669"/>
    <property type="project" value="InterPro"/>
</dbReference>
<accession>A0A2G9Q9T6</accession>
<dbReference type="AlphaFoldDB" id="A0A2G9Q9T6"/>
<dbReference type="InterPro" id="IPR003890">
    <property type="entry name" value="MIF4G-like_typ-3"/>
</dbReference>
<reference evidence="3" key="1">
    <citation type="journal article" date="2017" name="Nat. Commun.">
        <title>The North American bullfrog draft genome provides insight into hormonal regulation of long noncoding RNA.</title>
        <authorList>
            <person name="Hammond S.A."/>
            <person name="Warren R.L."/>
            <person name="Vandervalk B.P."/>
            <person name="Kucuk E."/>
            <person name="Khan H."/>
            <person name="Gibb E.A."/>
            <person name="Pandoh P."/>
            <person name="Kirk H."/>
            <person name="Zhao Y."/>
            <person name="Jones M."/>
            <person name="Mungall A.J."/>
            <person name="Coope R."/>
            <person name="Pleasance S."/>
            <person name="Moore R.A."/>
            <person name="Holt R.A."/>
            <person name="Round J.M."/>
            <person name="Ohora S."/>
            <person name="Walle B.V."/>
            <person name="Veldhoen N."/>
            <person name="Helbing C.C."/>
            <person name="Birol I."/>
        </authorList>
    </citation>
    <scope>NUCLEOTIDE SEQUENCE [LARGE SCALE GENOMIC DNA]</scope>
</reference>
<proteinExistence type="predicted"/>
<keyword evidence="3" id="KW-1185">Reference proteome</keyword>
<dbReference type="SUPFAM" id="SSF48371">
    <property type="entry name" value="ARM repeat"/>
    <property type="match status" value="1"/>
</dbReference>
<evidence type="ECO:0000313" key="2">
    <source>
        <dbReference type="EMBL" id="PIO12372.1"/>
    </source>
</evidence>
<dbReference type="PANTHER" id="PTHR12412">
    <property type="entry name" value="CAP BINDING PROTEIN"/>
    <property type="match status" value="1"/>
</dbReference>
<feature type="domain" description="MIF4G" evidence="1">
    <location>
        <begin position="12"/>
        <end position="96"/>
    </location>
</feature>
<feature type="non-terminal residue" evidence="2">
    <location>
        <position position="96"/>
    </location>
</feature>
<evidence type="ECO:0000313" key="3">
    <source>
        <dbReference type="Proteomes" id="UP000228934"/>
    </source>
</evidence>
<dbReference type="GO" id="GO:0005846">
    <property type="term" value="C:nuclear cap binding complex"/>
    <property type="evidence" value="ECO:0007669"/>
    <property type="project" value="InterPro"/>
</dbReference>
<dbReference type="OrthoDB" id="10252707at2759"/>
<protein>
    <recommendedName>
        <fullName evidence="1">MIF4G domain-containing protein</fullName>
    </recommendedName>
</protein>
<dbReference type="InterPro" id="IPR027159">
    <property type="entry name" value="CBP80"/>
</dbReference>
<dbReference type="Pfam" id="PF02854">
    <property type="entry name" value="MIF4G"/>
    <property type="match status" value="1"/>
</dbReference>
<sequence length="96" mass="11187">MIRQLKETIKSNLYTEASYVVRFLSDLVNCHVIAAPSMVAMFENFVGVTQEEDIPQVRSDWYVFAVLSSLPWVGKELYEKKDVEMDRIFSQIESYL</sequence>
<dbReference type="GO" id="GO:0000184">
    <property type="term" value="P:nuclear-transcribed mRNA catabolic process, nonsense-mediated decay"/>
    <property type="evidence" value="ECO:0007669"/>
    <property type="project" value="TreeGrafter"/>
</dbReference>